<dbReference type="RefSeq" id="WP_220219966.1">
    <property type="nucleotide sequence ID" value="NZ_CP048268.1"/>
</dbReference>
<gene>
    <name evidence="1" type="ORF">GYM71_07100</name>
</gene>
<sequence length="79" mass="9024">MKDGFNLHDIVAKTGMSFYLVKQIASNYDLQPKPKFRYVAVKDHEPKIFSNGFENFQVVVELSCYSLTVAKIKLAFCDS</sequence>
<evidence type="ECO:0000313" key="2">
    <source>
        <dbReference type="Proteomes" id="UP000826550"/>
    </source>
</evidence>
<evidence type="ECO:0000313" key="1">
    <source>
        <dbReference type="EMBL" id="QYN53201.1"/>
    </source>
</evidence>
<dbReference type="EMBL" id="CP048268">
    <property type="protein sequence ID" value="QYN53201.1"/>
    <property type="molecule type" value="Genomic_DNA"/>
</dbReference>
<organism evidence="1 2">
    <name type="scientific">Lactobacillus panisapium</name>
    <dbReference type="NCBI Taxonomy" id="2012495"/>
    <lineage>
        <taxon>Bacteria</taxon>
        <taxon>Bacillati</taxon>
        <taxon>Bacillota</taxon>
        <taxon>Bacilli</taxon>
        <taxon>Lactobacillales</taxon>
        <taxon>Lactobacillaceae</taxon>
        <taxon>Lactobacillus</taxon>
    </lineage>
</organism>
<keyword evidence="2" id="KW-1185">Reference proteome</keyword>
<proteinExistence type="predicted"/>
<evidence type="ECO:0008006" key="3">
    <source>
        <dbReference type="Google" id="ProtNLM"/>
    </source>
</evidence>
<reference evidence="1 2" key="1">
    <citation type="submission" date="2020-01" db="EMBL/GenBank/DDBJ databases">
        <title>Vast differences in strain-level diversity in the gut microbiota of two closely related honey bee species.</title>
        <authorList>
            <person name="Ellegaard K.M."/>
            <person name="Suenami S."/>
            <person name="Miyazaki R."/>
            <person name="Engel P."/>
        </authorList>
    </citation>
    <scope>NUCLEOTIDE SEQUENCE [LARGE SCALE GENOMIC DNA]</scope>
    <source>
        <strain evidence="1 2">ESL0416</strain>
    </source>
</reference>
<name>A0ABX8W8K0_9LACO</name>
<protein>
    <recommendedName>
        <fullName evidence="3">Transposase</fullName>
    </recommendedName>
</protein>
<dbReference type="Proteomes" id="UP000826550">
    <property type="component" value="Chromosome"/>
</dbReference>
<accession>A0ABX8W8K0</accession>